<dbReference type="InterPro" id="IPR011993">
    <property type="entry name" value="PH-like_dom_sf"/>
</dbReference>
<name>A0A0G4FZ83_VITBC</name>
<dbReference type="PANTHER" id="PTHR14336">
    <property type="entry name" value="TANDEM PH DOMAIN CONTAINING PROTEIN"/>
    <property type="match status" value="1"/>
</dbReference>
<gene>
    <name evidence="2" type="ORF">Vbra_16575</name>
</gene>
<dbReference type="EMBL" id="CDMY01000531">
    <property type="protein sequence ID" value="CEM20935.1"/>
    <property type="molecule type" value="Genomic_DNA"/>
</dbReference>
<dbReference type="VEuPathDB" id="CryptoDB:Vbra_16575"/>
<dbReference type="InParanoid" id="A0A0G4FZ83"/>
<dbReference type="InterPro" id="IPR051707">
    <property type="entry name" value="PI-Interact_SigTrans_Reg"/>
</dbReference>
<dbReference type="AlphaFoldDB" id="A0A0G4FZ83"/>
<dbReference type="SUPFAM" id="SSF50729">
    <property type="entry name" value="PH domain-like"/>
    <property type="match status" value="1"/>
</dbReference>
<dbReference type="SMART" id="SM00233">
    <property type="entry name" value="PH"/>
    <property type="match status" value="1"/>
</dbReference>
<proteinExistence type="predicted"/>
<protein>
    <recommendedName>
        <fullName evidence="1">PH domain-containing protein</fullName>
    </recommendedName>
</protein>
<evidence type="ECO:0000259" key="1">
    <source>
        <dbReference type="PROSITE" id="PS50003"/>
    </source>
</evidence>
<dbReference type="Pfam" id="PF00169">
    <property type="entry name" value="PH"/>
    <property type="match status" value="1"/>
</dbReference>
<dbReference type="PROSITE" id="PS50003">
    <property type="entry name" value="PH_DOMAIN"/>
    <property type="match status" value="1"/>
</dbReference>
<reference evidence="2 3" key="1">
    <citation type="submission" date="2014-11" db="EMBL/GenBank/DDBJ databases">
        <authorList>
            <person name="Zhu J."/>
            <person name="Qi W."/>
            <person name="Song R."/>
        </authorList>
    </citation>
    <scope>NUCLEOTIDE SEQUENCE [LARGE SCALE GENOMIC DNA]</scope>
</reference>
<accession>A0A0G4FZ83</accession>
<dbReference type="Proteomes" id="UP000041254">
    <property type="component" value="Unassembled WGS sequence"/>
</dbReference>
<feature type="domain" description="PH" evidence="1">
    <location>
        <begin position="12"/>
        <end position="109"/>
    </location>
</feature>
<organism evidence="2 3">
    <name type="scientific">Vitrella brassicaformis (strain CCMP3155)</name>
    <dbReference type="NCBI Taxonomy" id="1169540"/>
    <lineage>
        <taxon>Eukaryota</taxon>
        <taxon>Sar</taxon>
        <taxon>Alveolata</taxon>
        <taxon>Colpodellida</taxon>
        <taxon>Vitrellaceae</taxon>
        <taxon>Vitrella</taxon>
    </lineage>
</organism>
<keyword evidence="3" id="KW-1185">Reference proteome</keyword>
<dbReference type="InterPro" id="IPR001849">
    <property type="entry name" value="PH_domain"/>
</dbReference>
<evidence type="ECO:0000313" key="3">
    <source>
        <dbReference type="Proteomes" id="UP000041254"/>
    </source>
</evidence>
<dbReference type="OrthoDB" id="185175at2759"/>
<sequence>MMTDNIVISREEIVKEGWLSKQSRFLRDWRRRWFILTPHYLASFRKQGQYTNPTEILRLRDCSTVKSADDEVHKDNAFRVDTPGRVFFLVADTTADKESWIGHIGRQMVRPSVMTDYDDGMEQ</sequence>
<dbReference type="PANTHER" id="PTHR14336:SF8">
    <property type="entry name" value="PROTEIN OPY1"/>
    <property type="match status" value="1"/>
</dbReference>
<dbReference type="PhylomeDB" id="A0A0G4FZ83"/>
<dbReference type="OMA" id="SECLTVR"/>
<dbReference type="FunFam" id="2.30.29.30:FF:000286">
    <property type="entry name" value="PH-protein kinase domain containing protein"/>
    <property type="match status" value="1"/>
</dbReference>
<dbReference type="Gene3D" id="2.30.29.30">
    <property type="entry name" value="Pleckstrin-homology domain (PH domain)/Phosphotyrosine-binding domain (PTB)"/>
    <property type="match status" value="1"/>
</dbReference>
<evidence type="ECO:0000313" key="2">
    <source>
        <dbReference type="EMBL" id="CEM20935.1"/>
    </source>
</evidence>